<dbReference type="AlphaFoldDB" id="A0A9P5TY19"/>
<organism evidence="1 2">
    <name type="scientific">Rhodocollybia butyracea</name>
    <dbReference type="NCBI Taxonomy" id="206335"/>
    <lineage>
        <taxon>Eukaryota</taxon>
        <taxon>Fungi</taxon>
        <taxon>Dikarya</taxon>
        <taxon>Basidiomycota</taxon>
        <taxon>Agaricomycotina</taxon>
        <taxon>Agaricomycetes</taxon>
        <taxon>Agaricomycetidae</taxon>
        <taxon>Agaricales</taxon>
        <taxon>Marasmiineae</taxon>
        <taxon>Omphalotaceae</taxon>
        <taxon>Rhodocollybia</taxon>
    </lineage>
</organism>
<protein>
    <submittedName>
        <fullName evidence="1">Uncharacterized protein</fullName>
    </submittedName>
</protein>
<sequence length="381" mass="43004">MVEELEEEDYTCIFCHAKQAPDEPYKGFNESEFRTQFLNIDLLAGDHDIGNIKSDCPYTLLLTIYLDDERLIPNLGFNIALDLVNFLPGQIASASIPFNFQWDSSDVESFQSKMNSLVTALENGPLERITNISVILFTLTHPKKGYLHSQRDNRGSSSFTELTDAIFPPKLKEQFRKKASRTNLILHASGVFWQQQSLQHEVIKFLNDVKIDFILGFEALLFNWALATPALTTILRKFYIEGMSISTIAEIVGGTGTHGDHSGIVLAQRNRIYALMWHDATLRPFGVKLDRQCKACGVLDAWGKERVSYQLRPGTKEVGAIILECRKCGAQLKKEKPPGVSRLRGGEALTDYRVDGLGDTMIQDLYQVNRRAEDVIQNDRI</sequence>
<evidence type="ECO:0000313" key="2">
    <source>
        <dbReference type="Proteomes" id="UP000772434"/>
    </source>
</evidence>
<proteinExistence type="predicted"/>
<dbReference type="EMBL" id="JADNRY010000306">
    <property type="protein sequence ID" value="KAF9059356.1"/>
    <property type="molecule type" value="Genomic_DNA"/>
</dbReference>
<evidence type="ECO:0000313" key="1">
    <source>
        <dbReference type="EMBL" id="KAF9059356.1"/>
    </source>
</evidence>
<reference evidence="1" key="1">
    <citation type="submission" date="2020-11" db="EMBL/GenBank/DDBJ databases">
        <authorList>
            <consortium name="DOE Joint Genome Institute"/>
            <person name="Ahrendt S."/>
            <person name="Riley R."/>
            <person name="Andreopoulos W."/>
            <person name="Labutti K."/>
            <person name="Pangilinan J."/>
            <person name="Ruiz-Duenas F.J."/>
            <person name="Barrasa J.M."/>
            <person name="Sanchez-Garcia M."/>
            <person name="Camarero S."/>
            <person name="Miyauchi S."/>
            <person name="Serrano A."/>
            <person name="Linde D."/>
            <person name="Babiker R."/>
            <person name="Drula E."/>
            <person name="Ayuso-Fernandez I."/>
            <person name="Pacheco R."/>
            <person name="Padilla G."/>
            <person name="Ferreira P."/>
            <person name="Barriuso J."/>
            <person name="Kellner H."/>
            <person name="Castanera R."/>
            <person name="Alfaro M."/>
            <person name="Ramirez L."/>
            <person name="Pisabarro A.G."/>
            <person name="Kuo A."/>
            <person name="Tritt A."/>
            <person name="Lipzen A."/>
            <person name="He G."/>
            <person name="Yan M."/>
            <person name="Ng V."/>
            <person name="Cullen D."/>
            <person name="Martin F."/>
            <person name="Rosso M.-N."/>
            <person name="Henrissat B."/>
            <person name="Hibbett D."/>
            <person name="Martinez A.T."/>
            <person name="Grigoriev I.V."/>
        </authorList>
    </citation>
    <scope>NUCLEOTIDE SEQUENCE</scope>
    <source>
        <strain evidence="1">AH 40177</strain>
    </source>
</reference>
<dbReference type="OrthoDB" id="10635736at2759"/>
<comment type="caution">
    <text evidence="1">The sequence shown here is derived from an EMBL/GenBank/DDBJ whole genome shotgun (WGS) entry which is preliminary data.</text>
</comment>
<keyword evidence="2" id="KW-1185">Reference proteome</keyword>
<dbReference type="Proteomes" id="UP000772434">
    <property type="component" value="Unassembled WGS sequence"/>
</dbReference>
<name>A0A9P5TY19_9AGAR</name>
<accession>A0A9P5TY19</accession>
<gene>
    <name evidence="1" type="ORF">BDP27DRAFT_507093</name>
</gene>